<accession>A0A2A3EKR3</accession>
<dbReference type="InterPro" id="IPR014709">
    <property type="entry name" value="Glutathione_synthase_C_euk"/>
</dbReference>
<dbReference type="GO" id="GO:0000287">
    <property type="term" value="F:magnesium ion binding"/>
    <property type="evidence" value="ECO:0007669"/>
    <property type="project" value="UniProtKB-UniRule"/>
</dbReference>
<keyword evidence="9 15" id="KW-0547">Nucleotide-binding</keyword>
<dbReference type="OrthoDB" id="2020073at2759"/>
<dbReference type="SUPFAM" id="SSF52440">
    <property type="entry name" value="PreATP-grasp domain"/>
    <property type="match status" value="1"/>
</dbReference>
<dbReference type="InterPro" id="IPR016185">
    <property type="entry name" value="PreATP-grasp_dom_sf"/>
</dbReference>
<feature type="binding site" evidence="16">
    <location>
        <position position="403"/>
    </location>
    <ligand>
        <name>ATP</name>
        <dbReference type="ChEBI" id="CHEBI:30616"/>
    </ligand>
</feature>
<evidence type="ECO:0000256" key="3">
    <source>
        <dbReference type="ARBA" id="ARBA00011738"/>
    </source>
</evidence>
<dbReference type="PANTHER" id="PTHR11130">
    <property type="entry name" value="GLUTATHIONE SYNTHETASE"/>
    <property type="match status" value="1"/>
</dbReference>
<comment type="cofactor">
    <cofactor evidence="15 17">
        <name>Mg(2+)</name>
        <dbReference type="ChEBI" id="CHEBI:18420"/>
    </cofactor>
    <text evidence="15 17">Binds 1 Mg(2+) ion per subunit.</text>
</comment>
<protein>
    <recommendedName>
        <fullName evidence="5 15">Glutathione synthetase</fullName>
        <shortName evidence="15">GSH-S</shortName>
        <ecNumber evidence="4 15">6.3.2.3</ecNumber>
    </recommendedName>
</protein>
<dbReference type="GO" id="GO:0005524">
    <property type="term" value="F:ATP binding"/>
    <property type="evidence" value="ECO:0007669"/>
    <property type="project" value="UniProtKB-UniRule"/>
</dbReference>
<evidence type="ECO:0000256" key="12">
    <source>
        <dbReference type="ARBA" id="ARBA00048871"/>
    </source>
</evidence>
<evidence type="ECO:0000256" key="15">
    <source>
        <dbReference type="PIRNR" id="PIRNR001558"/>
    </source>
</evidence>
<dbReference type="InterPro" id="IPR004887">
    <property type="entry name" value="GSH_synth_subst-bd"/>
</dbReference>
<dbReference type="InterPro" id="IPR005615">
    <property type="entry name" value="Glutathione_synthase"/>
</dbReference>
<dbReference type="InterPro" id="IPR037013">
    <property type="entry name" value="GSH-S_sub-bd_sf"/>
</dbReference>
<dbReference type="AlphaFoldDB" id="A0A2A3EKR3"/>
<dbReference type="Gene3D" id="1.10.1080.10">
    <property type="entry name" value="Glutathione Synthetase, Chain A, domain 3"/>
    <property type="match status" value="1"/>
</dbReference>
<evidence type="ECO:0000256" key="7">
    <source>
        <dbReference type="ARBA" id="ARBA00022684"/>
    </source>
</evidence>
<dbReference type="Pfam" id="PF03917">
    <property type="entry name" value="GSH_synth_ATP"/>
    <property type="match status" value="1"/>
</dbReference>
<feature type="binding site" evidence="16">
    <location>
        <begin position="392"/>
        <end position="401"/>
    </location>
    <ligand>
        <name>ATP</name>
        <dbReference type="ChEBI" id="CHEBI:30616"/>
    </ligand>
</feature>
<organism evidence="19 20">
    <name type="scientific">Apis cerana cerana</name>
    <name type="common">Oriental honeybee</name>
    <dbReference type="NCBI Taxonomy" id="94128"/>
    <lineage>
        <taxon>Eukaryota</taxon>
        <taxon>Metazoa</taxon>
        <taxon>Ecdysozoa</taxon>
        <taxon>Arthropoda</taxon>
        <taxon>Hexapoda</taxon>
        <taxon>Insecta</taxon>
        <taxon>Pterygota</taxon>
        <taxon>Neoptera</taxon>
        <taxon>Endopterygota</taxon>
        <taxon>Hymenoptera</taxon>
        <taxon>Apocrita</taxon>
        <taxon>Aculeata</taxon>
        <taxon>Apoidea</taxon>
        <taxon>Anthophila</taxon>
        <taxon>Apidae</taxon>
        <taxon>Apis</taxon>
    </lineage>
</organism>
<dbReference type="GO" id="GO:0005829">
    <property type="term" value="C:cytosol"/>
    <property type="evidence" value="ECO:0007669"/>
    <property type="project" value="TreeGrafter"/>
</dbReference>
<feature type="binding site" evidence="16">
    <location>
        <position position="459"/>
    </location>
    <ligand>
        <name>ATP</name>
        <dbReference type="ChEBI" id="CHEBI:30616"/>
    </ligand>
</feature>
<feature type="binding site" evidence="16">
    <location>
        <position position="334"/>
    </location>
    <ligand>
        <name>ATP</name>
        <dbReference type="ChEBI" id="CHEBI:30616"/>
    </ligand>
</feature>
<evidence type="ECO:0000256" key="5">
    <source>
        <dbReference type="ARBA" id="ARBA00020821"/>
    </source>
</evidence>
<keyword evidence="6 15" id="KW-0436">Ligase</keyword>
<evidence type="ECO:0000256" key="14">
    <source>
        <dbReference type="ARBA" id="ARBA00059746"/>
    </source>
</evidence>
<evidence type="ECO:0000256" key="9">
    <source>
        <dbReference type="ARBA" id="ARBA00022741"/>
    </source>
</evidence>
<dbReference type="Pfam" id="PF03199">
    <property type="entry name" value="GSH_synthase"/>
    <property type="match status" value="1"/>
</dbReference>
<dbReference type="SUPFAM" id="SSF56059">
    <property type="entry name" value="Glutathione synthetase ATP-binding domain-like"/>
    <property type="match status" value="1"/>
</dbReference>
<evidence type="ECO:0000256" key="10">
    <source>
        <dbReference type="ARBA" id="ARBA00022840"/>
    </source>
</evidence>
<dbReference type="Gene3D" id="3.30.1490.50">
    <property type="match status" value="1"/>
</dbReference>
<dbReference type="EC" id="6.3.2.3" evidence="4 15"/>
<keyword evidence="7 15" id="KW-0317">Glutathione biosynthesis</keyword>
<feature type="binding site" evidence="16">
    <location>
        <position position="142"/>
    </location>
    <ligand>
        <name>ATP</name>
        <dbReference type="ChEBI" id="CHEBI:30616"/>
    </ligand>
</feature>
<feature type="binding site" evidence="17">
    <location>
        <position position="142"/>
    </location>
    <ligand>
        <name>Mg(2+)</name>
        <dbReference type="ChEBI" id="CHEBI:18420"/>
    </ligand>
</feature>
<comment type="catalytic activity">
    <reaction evidence="12">
        <text>gamma-L-glutamyl-L-cysteine + glycine + ATP = glutathione + ADP + phosphate + H(+)</text>
        <dbReference type="Rhea" id="RHEA:13557"/>
        <dbReference type="ChEBI" id="CHEBI:15378"/>
        <dbReference type="ChEBI" id="CHEBI:30616"/>
        <dbReference type="ChEBI" id="CHEBI:43474"/>
        <dbReference type="ChEBI" id="CHEBI:57305"/>
        <dbReference type="ChEBI" id="CHEBI:57925"/>
        <dbReference type="ChEBI" id="CHEBI:58173"/>
        <dbReference type="ChEBI" id="CHEBI:456216"/>
        <dbReference type="EC" id="6.3.2.3"/>
    </reaction>
    <physiologicalReaction direction="left-to-right" evidence="12">
        <dbReference type="Rhea" id="RHEA:13558"/>
    </physiologicalReaction>
</comment>
<feature type="binding site" evidence="17">
    <location>
        <position position="396"/>
    </location>
    <ligand>
        <name>Mg(2+)</name>
        <dbReference type="ChEBI" id="CHEBI:18420"/>
    </ligand>
</feature>
<dbReference type="FunFam" id="3.30.1490.50:FF:000001">
    <property type="entry name" value="Glutathione synthetase"/>
    <property type="match status" value="1"/>
</dbReference>
<comment type="pathway">
    <text evidence="1 15">Sulfur metabolism; glutathione biosynthesis; glutathione from L-cysteine and L-glutamate: step 2/2.</text>
</comment>
<evidence type="ECO:0000256" key="4">
    <source>
        <dbReference type="ARBA" id="ARBA00012214"/>
    </source>
</evidence>
<evidence type="ECO:0000256" key="17">
    <source>
        <dbReference type="PIRSR" id="PIRSR001558-2"/>
    </source>
</evidence>
<dbReference type="GO" id="GO:0043295">
    <property type="term" value="F:glutathione binding"/>
    <property type="evidence" value="ECO:0007669"/>
    <property type="project" value="UniProtKB-UniRule"/>
</dbReference>
<dbReference type="GO" id="GO:0004363">
    <property type="term" value="F:glutathione synthase activity"/>
    <property type="evidence" value="ECO:0007669"/>
    <property type="project" value="UniProtKB-UniRule"/>
</dbReference>
<dbReference type="EMBL" id="KZ288227">
    <property type="protein sequence ID" value="PBC31776.1"/>
    <property type="molecule type" value="Genomic_DNA"/>
</dbReference>
<dbReference type="STRING" id="94128.A0A2A3EKR3"/>
<evidence type="ECO:0000313" key="20">
    <source>
        <dbReference type="Proteomes" id="UP000242457"/>
    </source>
</evidence>
<dbReference type="PIRSF" id="PIRSF001558">
    <property type="entry name" value="GSHase"/>
    <property type="match status" value="1"/>
</dbReference>
<gene>
    <name evidence="19" type="ORF">APICC_02199</name>
</gene>
<dbReference type="Gene3D" id="3.30.1490.80">
    <property type="match status" value="1"/>
</dbReference>
<feature type="binding site" evidence="16">
    <location>
        <position position="218"/>
    </location>
    <ligand>
        <name>substrate</name>
    </ligand>
</feature>
<comment type="catalytic activity">
    <reaction evidence="13">
        <text>gamma-L-glutamyl-(2S)-2-aminobutanoate + glycine + ATP = ophthalmate + ADP + phosphate + H(+)</text>
        <dbReference type="Rhea" id="RHEA:72075"/>
        <dbReference type="ChEBI" id="CHEBI:15378"/>
        <dbReference type="ChEBI" id="CHEBI:30616"/>
        <dbReference type="ChEBI" id="CHEBI:43474"/>
        <dbReference type="ChEBI" id="CHEBI:57305"/>
        <dbReference type="ChEBI" id="CHEBI:189406"/>
        <dbReference type="ChEBI" id="CHEBI:189750"/>
        <dbReference type="ChEBI" id="CHEBI:456216"/>
    </reaction>
    <physiologicalReaction direction="left-to-right" evidence="13">
        <dbReference type="Rhea" id="RHEA:72076"/>
    </physiologicalReaction>
</comment>
<keyword evidence="10 15" id="KW-0067">ATP-binding</keyword>
<dbReference type="PANTHER" id="PTHR11130:SF0">
    <property type="entry name" value="GLUTATHIONE SYNTHETASE"/>
    <property type="match status" value="1"/>
</dbReference>
<evidence type="ECO:0000256" key="13">
    <source>
        <dbReference type="ARBA" id="ARBA00052123"/>
    </source>
</evidence>
<sequence>MEISRLQPCIQLQLSKEELESIIDKAKDWALMHGISMRSKVSFNKNQVQVLPFTLLPSSFPRKNFEKAKNIQILLNELIHKVAHNNDFLTESLKSTIDADPFTAKLFSIYETVYKEGFSQTLSLGLFRSDYMLHENQIKQVELNTIASSFGGIVTITSQYHKFILSELGHIDKIKNIPENNPINGLCKGLIHAWKLYGNKKAVILFIVENITYNICDQRFHEFEISKINPYIKIIRRSLKDLVSEAKLGSNKQLIVRYYIQIYIQGIEVYFLYLNKRSLLTSFSGNLEVSVVYFRSGYEVEAYPTEREWQVRLLIERSQAIKCPSIHYHLAGTKKVQQSLAYPNALNIFLKDNNKIKQIQEVYAGLYSLEFNNEAEEIINNAISNPKKYVLKPQREGGGNNIYNEDIKLHFESMKNSKERTAWILMDRFYPPVQNNYIVRVHNEPFEDNQLHFSDVVSELGIYGIIIGNHNSIIHNEEVGHVLRTKPSNENEGGIAAGIGAIDSPYLID</sequence>
<keyword evidence="11 15" id="KW-0460">Magnesium</keyword>
<proteinExistence type="inferred from homology"/>
<evidence type="ECO:0000256" key="1">
    <source>
        <dbReference type="ARBA" id="ARBA00004965"/>
    </source>
</evidence>
<evidence type="ECO:0000256" key="2">
    <source>
        <dbReference type="ARBA" id="ARBA00010385"/>
    </source>
</evidence>
<keyword evidence="8 15" id="KW-0479">Metal-binding</keyword>
<evidence type="ECO:0000256" key="16">
    <source>
        <dbReference type="PIRSR" id="PIRSR001558-1"/>
    </source>
</evidence>
<dbReference type="Proteomes" id="UP000242457">
    <property type="component" value="Unassembled WGS sequence"/>
</dbReference>
<comment type="similarity">
    <text evidence="2 15">Belongs to the eukaryotic GSH synthase family.</text>
</comment>
<name>A0A2A3EKR3_APICC</name>
<reference evidence="19 20" key="1">
    <citation type="submission" date="2014-07" db="EMBL/GenBank/DDBJ databases">
        <title>Genomic and transcriptomic analysis on Apis cerana provide comprehensive insights into honey bee biology.</title>
        <authorList>
            <person name="Diao Q."/>
            <person name="Sun L."/>
            <person name="Zheng H."/>
            <person name="Zheng H."/>
            <person name="Xu S."/>
            <person name="Wang S."/>
            <person name="Zeng Z."/>
            <person name="Hu F."/>
            <person name="Su S."/>
            <person name="Wu J."/>
        </authorList>
    </citation>
    <scope>NUCLEOTIDE SEQUENCE [LARGE SCALE GENOMIC DNA]</scope>
    <source>
        <tissue evidence="19">Pupae without intestine</tissue>
    </source>
</reference>
<dbReference type="UniPathway" id="UPA00142">
    <property type="reaction ID" value="UER00210"/>
</dbReference>
<comment type="function">
    <text evidence="14">Catalyzes the production of glutathione from gamma-glutamylcysteine and glycine in an ATP-dependent manner. Glutathione (gamma-glutamylcysteinylglycine, GSH) is the most abundant intracellular thiol in living aerobic cells and is required for numerous processes including the protection of cells against oxidative damage, amino acid transport, the detoxification of foreign compounds, the maintenance of protein sulfhydryl groups in a reduced state and acts as a cofactor for a number of enzymes. Participates in ophthalmate biosynthesis in hepatocytes.</text>
</comment>
<feature type="binding site" evidence="16">
    <location>
        <position position="128"/>
    </location>
    <ligand>
        <name>substrate</name>
    </ligand>
</feature>
<feature type="binding site" evidence="16">
    <location>
        <position position="486"/>
    </location>
    <ligand>
        <name>ATP</name>
        <dbReference type="ChEBI" id="CHEBI:30616"/>
    </ligand>
</feature>
<evidence type="ECO:0000313" key="19">
    <source>
        <dbReference type="EMBL" id="PBC31776.1"/>
    </source>
</evidence>
<evidence type="ECO:0000259" key="18">
    <source>
        <dbReference type="Pfam" id="PF03199"/>
    </source>
</evidence>
<feature type="binding site" evidence="17">
    <location>
        <position position="144"/>
    </location>
    <ligand>
        <name>Mg(2+)</name>
        <dbReference type="ChEBI" id="CHEBI:18420"/>
    </ligand>
</feature>
<feature type="domain" description="Glutathione synthase substrate-binding" evidence="18">
    <location>
        <begin position="202"/>
        <end position="331"/>
    </location>
</feature>
<comment type="subunit">
    <text evidence="3">Homodimer.</text>
</comment>
<keyword evidence="20" id="KW-1185">Reference proteome</keyword>
<feature type="binding site" evidence="16">
    <location>
        <position position="492"/>
    </location>
    <ligand>
        <name>ATP</name>
        <dbReference type="ChEBI" id="CHEBI:30616"/>
    </ligand>
</feature>
<evidence type="ECO:0000256" key="6">
    <source>
        <dbReference type="ARBA" id="ARBA00022598"/>
    </source>
</evidence>
<feature type="binding site" evidence="16">
    <location>
        <position position="484"/>
    </location>
    <ligand>
        <name>substrate</name>
    </ligand>
</feature>
<evidence type="ECO:0000256" key="11">
    <source>
        <dbReference type="ARBA" id="ARBA00022842"/>
    </source>
</evidence>
<dbReference type="Gene3D" id="3.40.50.1760">
    <property type="entry name" value="Glutathione synthase, substrate-binding domain superfamily, eukaryotic"/>
    <property type="match status" value="1"/>
</dbReference>
<dbReference type="FunFam" id="3.40.50.1760:FF:000001">
    <property type="entry name" value="Glutathione synthetase"/>
    <property type="match status" value="1"/>
</dbReference>
<dbReference type="Gene3D" id="3.30.470.20">
    <property type="entry name" value="ATP-grasp fold, B domain"/>
    <property type="match status" value="1"/>
</dbReference>
<dbReference type="InterPro" id="IPR014049">
    <property type="entry name" value="Glutathione_synthase_N_euk"/>
</dbReference>
<evidence type="ECO:0000256" key="8">
    <source>
        <dbReference type="ARBA" id="ARBA00022723"/>
    </source>
</evidence>
<dbReference type="InterPro" id="IPR014042">
    <property type="entry name" value="Glutathione_synthase_a-hlx"/>
</dbReference>